<evidence type="ECO:0000256" key="6">
    <source>
        <dbReference type="RuleBase" id="RU003357"/>
    </source>
</evidence>
<evidence type="ECO:0000256" key="3">
    <source>
        <dbReference type="ARBA" id="ARBA00023077"/>
    </source>
</evidence>
<evidence type="ECO:0000256" key="2">
    <source>
        <dbReference type="ARBA" id="ARBA00022729"/>
    </source>
</evidence>
<organism evidence="10 11">
    <name type="scientific">Novosphingobium guangzhouense</name>
    <dbReference type="NCBI Taxonomy" id="1850347"/>
    <lineage>
        <taxon>Bacteria</taxon>
        <taxon>Pseudomonadati</taxon>
        <taxon>Pseudomonadota</taxon>
        <taxon>Alphaproteobacteria</taxon>
        <taxon>Sphingomonadales</taxon>
        <taxon>Sphingomonadaceae</taxon>
        <taxon>Novosphingobium</taxon>
    </lineage>
</organism>
<evidence type="ECO:0000256" key="4">
    <source>
        <dbReference type="ARBA" id="ARBA00023136"/>
    </source>
</evidence>
<dbReference type="InterPro" id="IPR012910">
    <property type="entry name" value="Plug_dom"/>
</dbReference>
<evidence type="ECO:0000259" key="9">
    <source>
        <dbReference type="Pfam" id="PF07715"/>
    </source>
</evidence>
<keyword evidence="5" id="KW-0998">Cell outer membrane</keyword>
<comment type="caution">
    <text evidence="10">The sequence shown here is derived from an EMBL/GenBank/DDBJ whole genome shotgun (WGS) entry which is preliminary data.</text>
</comment>
<dbReference type="EMBL" id="LYMM01000001">
    <property type="protein sequence ID" value="PNU06776.1"/>
    <property type="molecule type" value="Genomic_DNA"/>
</dbReference>
<dbReference type="PROSITE" id="PS01156">
    <property type="entry name" value="TONB_DEPENDENT_REC_2"/>
    <property type="match status" value="1"/>
</dbReference>
<evidence type="ECO:0000256" key="1">
    <source>
        <dbReference type="ARBA" id="ARBA00004442"/>
    </source>
</evidence>
<dbReference type="PANTHER" id="PTHR40980">
    <property type="entry name" value="PLUG DOMAIN-CONTAINING PROTEIN"/>
    <property type="match status" value="1"/>
</dbReference>
<reference evidence="10 11" key="1">
    <citation type="submission" date="2016-05" db="EMBL/GenBank/DDBJ databases">
        <title>Complete genome sequence of Novosphingobium guangzhouense SA925(T).</title>
        <authorList>
            <person name="Sha S."/>
        </authorList>
    </citation>
    <scope>NUCLEOTIDE SEQUENCE [LARGE SCALE GENOMIC DNA]</scope>
    <source>
        <strain evidence="10 11">SA925</strain>
    </source>
</reference>
<evidence type="ECO:0000256" key="5">
    <source>
        <dbReference type="ARBA" id="ARBA00023237"/>
    </source>
</evidence>
<keyword evidence="10" id="KW-0675">Receptor</keyword>
<name>A0A2K2G6V5_9SPHN</name>
<keyword evidence="11" id="KW-1185">Reference proteome</keyword>
<dbReference type="RefSeq" id="WP_170065789.1">
    <property type="nucleotide sequence ID" value="NZ_LYMM01000001.1"/>
</dbReference>
<evidence type="ECO:0000259" key="8">
    <source>
        <dbReference type="Pfam" id="PF00593"/>
    </source>
</evidence>
<feature type="domain" description="TonB-dependent receptor plug" evidence="9">
    <location>
        <begin position="63"/>
        <end position="176"/>
    </location>
</feature>
<dbReference type="InterPro" id="IPR010917">
    <property type="entry name" value="TonB_rcpt_CS"/>
</dbReference>
<evidence type="ECO:0000313" key="11">
    <source>
        <dbReference type="Proteomes" id="UP000236327"/>
    </source>
</evidence>
<dbReference type="GO" id="GO:0009279">
    <property type="term" value="C:cell outer membrane"/>
    <property type="evidence" value="ECO:0007669"/>
    <property type="project" value="UniProtKB-SubCell"/>
</dbReference>
<evidence type="ECO:0000313" key="10">
    <source>
        <dbReference type="EMBL" id="PNU06776.1"/>
    </source>
</evidence>
<evidence type="ECO:0000256" key="7">
    <source>
        <dbReference type="SAM" id="SignalP"/>
    </source>
</evidence>
<dbReference type="Pfam" id="PF07715">
    <property type="entry name" value="Plug"/>
    <property type="match status" value="1"/>
</dbReference>
<dbReference type="InterPro" id="IPR037066">
    <property type="entry name" value="Plug_dom_sf"/>
</dbReference>
<feature type="signal peptide" evidence="7">
    <location>
        <begin position="1"/>
        <end position="27"/>
    </location>
</feature>
<proteinExistence type="inferred from homology"/>
<dbReference type="Gene3D" id="2.40.170.20">
    <property type="entry name" value="TonB-dependent receptor, beta-barrel domain"/>
    <property type="match status" value="1"/>
</dbReference>
<keyword evidence="4 6" id="KW-0472">Membrane</keyword>
<dbReference type="Proteomes" id="UP000236327">
    <property type="component" value="Unassembled WGS sequence"/>
</dbReference>
<accession>A0A2K2G6V5</accession>
<feature type="chain" id="PRO_5014474470" evidence="7">
    <location>
        <begin position="28"/>
        <end position="1119"/>
    </location>
</feature>
<dbReference type="PANTHER" id="PTHR40980:SF3">
    <property type="entry name" value="TONB-DEPENDENT RECEPTOR-LIKE BETA-BARREL DOMAIN-CONTAINING PROTEIN"/>
    <property type="match status" value="1"/>
</dbReference>
<comment type="similarity">
    <text evidence="6">Belongs to the TonB-dependent receptor family.</text>
</comment>
<feature type="domain" description="TonB-dependent receptor-like beta-barrel" evidence="8">
    <location>
        <begin position="574"/>
        <end position="1085"/>
    </location>
</feature>
<keyword evidence="3 6" id="KW-0798">TonB box</keyword>
<dbReference type="Gene3D" id="2.170.130.10">
    <property type="entry name" value="TonB-dependent receptor, plug domain"/>
    <property type="match status" value="1"/>
</dbReference>
<dbReference type="SUPFAM" id="SSF56935">
    <property type="entry name" value="Porins"/>
    <property type="match status" value="1"/>
</dbReference>
<dbReference type="InterPro" id="IPR036942">
    <property type="entry name" value="Beta-barrel_TonB_sf"/>
</dbReference>
<sequence length="1119" mass="120936">MSRNLRTVLLCATTLGMAGPFSATAIAQDGGTAQDTQVIGDVEAEAIVVTGYRESLASALNVKRNSNAAIDVINAEDIADFPDANLAESIQRLPGITIDRENGEGRQITVRGLGGDFTRVRLNGLEALSTAGDSQAQSTGNRSRGFDFNTFASELFSQIAVRKSASADVDEGSLGATVDLTSGRPLNYGKNRFALSVQDGYYENGGTHNPRIAGLISRKFDTGVGEFGILVSGAYNKRRQSADGYLQSPGSADYVYRGATFPTSSPLLNGQNRQGFAAPAGTPCDQIVPGTPITNAAVCSALTGSNPDAYNLVNSPMGSTVVDGVTTTPGSIVRFPALPTIQSREIRQERLGLTGSLQWRPSSRTTISLDGLYSKLKNQTTNYQLTPFGLVRGDLNAGLYTASADTSTTVKRGFYNRCDARAGTEVLAPIDCGQSLYGNTPVAGAISGMTFNPHNWDPYDYYNSPSSPGYIPDEAGIARRVAFIGKPAVRVYDAALTPGGSADYLKLGNVDVSSVTDENSYTTTFKQGSLLLEHEFSDKLAISALYGRSESYNDSTGLLAEIEHLDAGQGTSPDDYFIYDNRGGGGMPVLNVGFDAANPDNWEYIKGHSSIRHFRRIIKNTYDGGRFDLTWKAAKDFTIKGGFTRRVYTFSNSQMQRTISDSLNPSFLEAGVTTEEMTRLTTWGEGIKAPEGTTTQYLSPDLEAFKRVYDFTCNCINKWGDWRITYLNNAANQFGVKETDTGGYMIVEFTRDLFGGVLRGDAGMRFAHTKVVADGLTNTSRPVSNDNSYDDWLPSMNLVFEPSSSLLLRFSAAKVMARPILSNMAPSVTSFSVPTTPGAVTGGSITLGNTKLQPFRATNMDFSAEWYFGQGGLLAVALFRKDLSSFPQTVVAEGRLSDILTSDIIEQLRVSQVNPDAVAYIDADNVFNIRQYRDAPGGYINGIEVSYQQNFTFLPGFLKYFGIQANYTHIKTSLSYILDPGAPASGTNPGRPRIVSKGPFLGASPDSVNFTLFYEAPSWSIRGSVAHRSGYYTTYPVSSGSCEPGYCDSPLINDFVGSKSTTNFDMSAQVKLTDYASITIDALNLTDQKSERFAYADDPMPTTYMATGRQIFVGARLTF</sequence>
<protein>
    <submittedName>
        <fullName evidence="10">TonB-dependent receptor</fullName>
    </submittedName>
</protein>
<dbReference type="AlphaFoldDB" id="A0A2K2G6V5"/>
<dbReference type="Pfam" id="PF00593">
    <property type="entry name" value="TonB_dep_Rec_b-barrel"/>
    <property type="match status" value="1"/>
</dbReference>
<comment type="subcellular location">
    <subcellularLocation>
        <location evidence="1 6">Cell outer membrane</location>
    </subcellularLocation>
</comment>
<keyword evidence="2 7" id="KW-0732">Signal</keyword>
<dbReference type="InterPro" id="IPR000531">
    <property type="entry name" value="Beta-barrel_TonB"/>
</dbReference>
<gene>
    <name evidence="10" type="ORF">A8V01_00905</name>
</gene>